<feature type="region of interest" description="Disordered" evidence="4">
    <location>
        <begin position="270"/>
        <end position="293"/>
    </location>
</feature>
<accession>A0A4T0J118</accession>
<dbReference type="InterPro" id="IPR011989">
    <property type="entry name" value="ARM-like"/>
</dbReference>
<evidence type="ECO:0000256" key="3">
    <source>
        <dbReference type="ARBA" id="ARBA00022786"/>
    </source>
</evidence>
<evidence type="ECO:0000256" key="2">
    <source>
        <dbReference type="ARBA" id="ARBA00022737"/>
    </source>
</evidence>
<dbReference type="Gene3D" id="1.25.10.10">
    <property type="entry name" value="Leucine-rich Repeat Variant"/>
    <property type="match status" value="1"/>
</dbReference>
<protein>
    <recommendedName>
        <fullName evidence="5">TATA-binding protein interacting (TIP20) domain-containing protein</fullName>
    </recommendedName>
</protein>
<dbReference type="PANTHER" id="PTHR12696">
    <property type="entry name" value="TIP120"/>
    <property type="match status" value="1"/>
</dbReference>
<evidence type="ECO:0000313" key="7">
    <source>
        <dbReference type="Proteomes" id="UP000310689"/>
    </source>
</evidence>
<organism evidence="6 7">
    <name type="scientific">Wallemia ichthyophaga</name>
    <dbReference type="NCBI Taxonomy" id="245174"/>
    <lineage>
        <taxon>Eukaryota</taxon>
        <taxon>Fungi</taxon>
        <taxon>Dikarya</taxon>
        <taxon>Basidiomycota</taxon>
        <taxon>Wallemiomycotina</taxon>
        <taxon>Wallemiomycetes</taxon>
        <taxon>Wallemiales</taxon>
        <taxon>Wallemiaceae</taxon>
        <taxon>Wallemia</taxon>
    </lineage>
</organism>
<dbReference type="EMBL" id="SPOI01000183">
    <property type="protein sequence ID" value="TIB33421.1"/>
    <property type="molecule type" value="Genomic_DNA"/>
</dbReference>
<feature type="domain" description="TATA-binding protein interacting (TIP20)" evidence="5">
    <location>
        <begin position="987"/>
        <end position="1124"/>
    </location>
</feature>
<proteinExistence type="inferred from homology"/>
<comment type="caution">
    <text evidence="6">The sequence shown here is derived from an EMBL/GenBank/DDBJ whole genome shotgun (WGS) entry which is preliminary data.</text>
</comment>
<dbReference type="GO" id="GO:0010265">
    <property type="term" value="P:SCF complex assembly"/>
    <property type="evidence" value="ECO:0007669"/>
    <property type="project" value="InterPro"/>
</dbReference>
<dbReference type="AlphaFoldDB" id="A0A4T0J118"/>
<comment type="similarity">
    <text evidence="1">Belongs to the CAND family.</text>
</comment>
<dbReference type="InterPro" id="IPR013932">
    <property type="entry name" value="TATA-bd_TIP120"/>
</dbReference>
<evidence type="ECO:0000259" key="5">
    <source>
        <dbReference type="Pfam" id="PF08623"/>
    </source>
</evidence>
<evidence type="ECO:0000313" key="6">
    <source>
        <dbReference type="EMBL" id="TIB33421.1"/>
    </source>
</evidence>
<name>A0A4T0J118_WALIC</name>
<dbReference type="Pfam" id="PF25782">
    <property type="entry name" value="TPR_CAND1"/>
    <property type="match status" value="1"/>
</dbReference>
<reference evidence="6 7" key="1">
    <citation type="submission" date="2019-03" db="EMBL/GenBank/DDBJ databases">
        <title>Sequencing 23 genomes of Wallemia ichthyophaga.</title>
        <authorList>
            <person name="Gostincar C."/>
        </authorList>
    </citation>
    <scope>NUCLEOTIDE SEQUENCE [LARGE SCALE GENOMIC DNA]</scope>
    <source>
        <strain evidence="6 7">EXF-6200</strain>
    </source>
</reference>
<dbReference type="Pfam" id="PF08623">
    <property type="entry name" value="TIP120"/>
    <property type="match status" value="1"/>
</dbReference>
<keyword evidence="2" id="KW-0677">Repeat</keyword>
<evidence type="ECO:0000256" key="4">
    <source>
        <dbReference type="SAM" id="MobiDB-lite"/>
    </source>
</evidence>
<dbReference type="Proteomes" id="UP000310689">
    <property type="component" value="Unassembled WGS sequence"/>
</dbReference>
<dbReference type="SUPFAM" id="SSF48371">
    <property type="entry name" value="ARM repeat"/>
    <property type="match status" value="1"/>
</dbReference>
<sequence>MNNSDSKITQLLISSPTLNLSEEMEIKLVDKLIYKLEDNNIEIKEFNLKVLVELVNKVRFVSLNHLILNLLDTLKASNTQELKDIHLICLKGVIKHSNRLALLDSDWFINNIISILDIQTSIDLLDVLHIYINKTPINDNQRSILIKTQFNFITSSNSRHSMKKKSISLLTTLLNSNHLDTLNTFIDKNLSSNFIITTLLIQNTLHLINTPTHIDQIINQLNNQDDDIKDAALSTLDCYVSHLNPQSHITQLISISQSLINYNPNYFDLDEDDEDDDQDDEDEEDEPLSDNDDLSWKVRKSAAKLLTTIIASNSLLLSHLYSTLFIHLLTVTSKEREESVKLELFNAINAFFVVSAAVAQKSSLKRKHNEMDVDITAQCDLQSNTYKYPLINSLTKHLSDKSLIIRLNSYKLLTTLIQSMPDILQAPYIDEIAPLIQQGLNNVESTISSGLPIEVLTLLNTLFETHTYRSIQHSIPAFTHTLINTTKLTKYHKLSSLAFKSLSNLVILLRPNKEDGLCSPSPIKQTEINELIKLIALSTTERIQDSDLSNNVKDDAIDLISVLLSHSGDILVQSDNDTNVLHLLKDRTYNNLNRFSGIKAIQSVAASRYTCTNEIFTQWLTDCVKLITPLIKQNDRVIKMAAFECLEVLLERVADRISKDVVAELVDSILPLVNINDINTLSHTLNMATKLFSSNDLEIRSMVLKILNRSYSLIKSPVLIIEPLESFYQVASRDGGLSAEIISRLLNEIGKLDDKELKDVGGEGEHILDNVSRLIGGVIVESGNGSGSGVEQFVNLVKSPNQQISDVYLSLLVVGHVGKHFDLSQNYPHLFKDIQTYFTHSEDKLLDQLRAPDYLILLSLKEVISGAELSSNDADTVFDTLLCGTNDENVRNIAAECLAKLLYKSETYVPHLKQVLQGGEENKKLVIVIAIRYAISEAPHENSLQLDDLFSTFTALLAQQNLEVIRITLSTINSAARHKPQLISEGVINNLLTQTTVNTQLVRQITLGPFKETIDDGLPIRKTAFECLYTMSNHSELVSARDLIEQVKKGLGDVDEIKILSYLILNRLVSVCGDLLSESLNDILPCLQKTLQHKPKDNATKMEHERNTELQSSVCRTMATLNGSSLTNQHGLLINLIKTVIEPNPTFKTVFLASSQLHLSTTNNSSEVMQID</sequence>
<dbReference type="InterPro" id="IPR016024">
    <property type="entry name" value="ARM-type_fold"/>
</dbReference>
<dbReference type="InterPro" id="IPR039852">
    <property type="entry name" value="CAND1/CAND2"/>
</dbReference>
<keyword evidence="3" id="KW-0833">Ubl conjugation pathway</keyword>
<evidence type="ECO:0000256" key="1">
    <source>
        <dbReference type="ARBA" id="ARBA00007657"/>
    </source>
</evidence>
<gene>
    <name evidence="6" type="ORF">E3P86_02977</name>
</gene>